<evidence type="ECO:0000313" key="9">
    <source>
        <dbReference type="EMBL" id="SOU92567.1"/>
    </source>
</evidence>
<dbReference type="Pfam" id="PF01967">
    <property type="entry name" value="MoaC"/>
    <property type="match status" value="1"/>
</dbReference>
<protein>
    <recommendedName>
        <fullName evidence="3">cyclic pyranopterin monophosphate synthase</fullName>
        <ecNumber evidence="3">4.6.1.17</ecNumber>
    </recommendedName>
</protein>
<dbReference type="EMBL" id="LT966316">
    <property type="protein sequence ID" value="SOU92567.1"/>
    <property type="molecule type" value="Genomic_DNA"/>
</dbReference>
<dbReference type="InterPro" id="IPR047594">
    <property type="entry name" value="MoaC_bact/euk"/>
</dbReference>
<evidence type="ECO:0000256" key="1">
    <source>
        <dbReference type="ARBA" id="ARBA00001637"/>
    </source>
</evidence>
<reference evidence="9" key="1">
    <citation type="submission" date="2017-12" db="EMBL/GenBank/DDBJ databases">
        <authorList>
            <consortium name="SysMetEx"/>
        </authorList>
    </citation>
    <scope>NUCLEOTIDE SEQUENCE</scope>
    <source>
        <strain evidence="9">Pb_238</strain>
    </source>
</reference>
<gene>
    <name evidence="9" type="ORF">LFTS_01194</name>
</gene>
<sequence length="168" mass="17799">MNDTDRKPTRMVDVGEKDITFRRAVASGSIRVGRTVRKAIDAGKIPKGNVLEVARVAGIMAAKQTAALLPLCHPLPIEAVSLHLETDDETVRVHAEVRTHARTGVEMEALVAVSVACLTVYDLCKSLPEGQSAVIETIRLKEKSGGAGGHFVFPGSSGKGDGPCDSRS</sequence>
<feature type="region of interest" description="Disordered" evidence="7">
    <location>
        <begin position="149"/>
        <end position="168"/>
    </location>
</feature>
<evidence type="ECO:0000256" key="5">
    <source>
        <dbReference type="ARBA" id="ARBA00023239"/>
    </source>
</evidence>
<dbReference type="InterPro" id="IPR050105">
    <property type="entry name" value="MoCo_biosynth_MoaA/MoaC"/>
</dbReference>
<dbReference type="EC" id="4.6.1.17" evidence="3"/>
<comment type="pathway">
    <text evidence="2">Cofactor biosynthesis; molybdopterin biosynthesis.</text>
</comment>
<dbReference type="GO" id="GO:0006777">
    <property type="term" value="P:Mo-molybdopterin cofactor biosynthetic process"/>
    <property type="evidence" value="ECO:0007669"/>
    <property type="project" value="UniProtKB-KW"/>
</dbReference>
<dbReference type="AlphaFoldDB" id="A0A2I2MFS7"/>
<proteinExistence type="predicted"/>
<dbReference type="PANTHER" id="PTHR22960">
    <property type="entry name" value="MOLYBDOPTERIN COFACTOR SYNTHESIS PROTEIN A"/>
    <property type="match status" value="1"/>
</dbReference>
<comment type="catalytic activity">
    <reaction evidence="1">
        <text>(8S)-3',8-cyclo-7,8-dihydroguanosine 5'-triphosphate = cyclic pyranopterin phosphate + diphosphate</text>
        <dbReference type="Rhea" id="RHEA:49580"/>
        <dbReference type="ChEBI" id="CHEBI:33019"/>
        <dbReference type="ChEBI" id="CHEBI:59648"/>
        <dbReference type="ChEBI" id="CHEBI:131766"/>
        <dbReference type="EC" id="4.6.1.17"/>
    </reaction>
</comment>
<dbReference type="NCBIfam" id="TIGR00581">
    <property type="entry name" value="moaC"/>
    <property type="match status" value="1"/>
</dbReference>
<dbReference type="InterPro" id="IPR023045">
    <property type="entry name" value="MoaC"/>
</dbReference>
<evidence type="ECO:0000259" key="8">
    <source>
        <dbReference type="Pfam" id="PF01967"/>
    </source>
</evidence>
<keyword evidence="5 9" id="KW-0456">Lyase</keyword>
<evidence type="ECO:0000256" key="3">
    <source>
        <dbReference type="ARBA" id="ARBA00012575"/>
    </source>
</evidence>
<organism evidence="9">
    <name type="scientific">Leptospirillum ferriphilum</name>
    <dbReference type="NCBI Taxonomy" id="178606"/>
    <lineage>
        <taxon>Bacteria</taxon>
        <taxon>Pseudomonadati</taxon>
        <taxon>Nitrospirota</taxon>
        <taxon>Nitrospiria</taxon>
        <taxon>Nitrospirales</taxon>
        <taxon>Nitrospiraceae</taxon>
        <taxon>Leptospirillum</taxon>
    </lineage>
</organism>
<evidence type="ECO:0000256" key="7">
    <source>
        <dbReference type="SAM" id="MobiDB-lite"/>
    </source>
</evidence>
<name>A0A2I2MFS7_9BACT</name>
<dbReference type="Gene3D" id="3.30.70.640">
    <property type="entry name" value="Molybdopterin cofactor biosynthesis C (MoaC) domain"/>
    <property type="match status" value="1"/>
</dbReference>
<comment type="function">
    <text evidence="6">Catalyzes the conversion of (8S)-3',8-cyclo-7,8-dihydroguanosine 5'-triphosphate to cyclic pyranopterin monophosphate (cPMP).</text>
</comment>
<dbReference type="SUPFAM" id="SSF55040">
    <property type="entry name" value="Molybdenum cofactor biosynthesis protein C, MoaC"/>
    <property type="match status" value="1"/>
</dbReference>
<evidence type="ECO:0000256" key="2">
    <source>
        <dbReference type="ARBA" id="ARBA00005046"/>
    </source>
</evidence>
<dbReference type="GO" id="GO:0061799">
    <property type="term" value="F:cyclic pyranopterin monophosphate synthase activity"/>
    <property type="evidence" value="ECO:0007669"/>
    <property type="project" value="UniProtKB-EC"/>
</dbReference>
<evidence type="ECO:0000256" key="4">
    <source>
        <dbReference type="ARBA" id="ARBA00023150"/>
    </source>
</evidence>
<dbReference type="CDD" id="cd01420">
    <property type="entry name" value="MoaC_PE"/>
    <property type="match status" value="1"/>
</dbReference>
<accession>A0A2I2MFS7</accession>
<dbReference type="PANTHER" id="PTHR22960:SF29">
    <property type="entry name" value="CYCLIC PYRANOPTERIN MONOPHOSPHATE SYNTHASE"/>
    <property type="match status" value="1"/>
</dbReference>
<keyword evidence="4" id="KW-0501">Molybdenum cofactor biosynthesis</keyword>
<dbReference type="InterPro" id="IPR002820">
    <property type="entry name" value="Mopterin_CF_biosynth-C_dom"/>
</dbReference>
<dbReference type="InterPro" id="IPR036522">
    <property type="entry name" value="MoaC_sf"/>
</dbReference>
<dbReference type="NCBIfam" id="NF006870">
    <property type="entry name" value="PRK09364.1"/>
    <property type="match status" value="1"/>
</dbReference>
<dbReference type="RefSeq" id="WP_244901119.1">
    <property type="nucleotide sequence ID" value="NZ_OBMB01000001.1"/>
</dbReference>
<dbReference type="UniPathway" id="UPA00344"/>
<evidence type="ECO:0000256" key="6">
    <source>
        <dbReference type="ARBA" id="ARBA00055087"/>
    </source>
</evidence>
<feature type="domain" description="Molybdopterin cofactor biosynthesis C (MoaC)" evidence="8">
    <location>
        <begin position="11"/>
        <end position="146"/>
    </location>
</feature>